<evidence type="ECO:0000313" key="4">
    <source>
        <dbReference type="Proteomes" id="UP001500326"/>
    </source>
</evidence>
<reference evidence="3 4" key="1">
    <citation type="journal article" date="2019" name="Int. J. Syst. Evol. Microbiol.">
        <title>The Global Catalogue of Microorganisms (GCM) 10K type strain sequencing project: providing services to taxonomists for standard genome sequencing and annotation.</title>
        <authorList>
            <consortium name="The Broad Institute Genomics Platform"/>
            <consortium name="The Broad Institute Genome Sequencing Center for Infectious Disease"/>
            <person name="Wu L."/>
            <person name="Ma J."/>
        </authorList>
    </citation>
    <scope>NUCLEOTIDE SEQUENCE [LARGE SCALE GENOMIC DNA]</scope>
    <source>
        <strain evidence="3 4">JCM 14902</strain>
    </source>
</reference>
<name>A0ABN2S8U0_9MICO</name>
<proteinExistence type="predicted"/>
<feature type="signal peptide" evidence="2">
    <location>
        <begin position="1"/>
        <end position="26"/>
    </location>
</feature>
<dbReference type="PROSITE" id="PS51257">
    <property type="entry name" value="PROKAR_LIPOPROTEIN"/>
    <property type="match status" value="1"/>
</dbReference>
<dbReference type="EMBL" id="BAAAOH010000001">
    <property type="protein sequence ID" value="GAA1982243.1"/>
    <property type="molecule type" value="Genomic_DNA"/>
</dbReference>
<sequence length="198" mass="20908">MSHRRVRHAAAAASIAAVVFSLVACAPEPEAGPTVTPRVTATSTPTPIATRSPGATPAAQVQLPIDCRAILSEDVLAELDGVPLNDPAYGDEVGVQADGSLVCLWGSPETDTGRLTTTISVISRGPALDLLNQLADEEGFTCYTPDRGTRCEKTWEDENYPVTDGRTVFWRDDVMIDTAYIGLAPSGYTAAIVESVFG</sequence>
<keyword evidence="2" id="KW-0732">Signal</keyword>
<evidence type="ECO:0008006" key="5">
    <source>
        <dbReference type="Google" id="ProtNLM"/>
    </source>
</evidence>
<keyword evidence="4" id="KW-1185">Reference proteome</keyword>
<evidence type="ECO:0000256" key="1">
    <source>
        <dbReference type="SAM" id="MobiDB-lite"/>
    </source>
</evidence>
<evidence type="ECO:0000256" key="2">
    <source>
        <dbReference type="SAM" id="SignalP"/>
    </source>
</evidence>
<accession>A0ABN2S8U0</accession>
<feature type="chain" id="PRO_5045712124" description="DUF3558 domain-containing protein" evidence="2">
    <location>
        <begin position="27"/>
        <end position="198"/>
    </location>
</feature>
<comment type="caution">
    <text evidence="3">The sequence shown here is derived from an EMBL/GenBank/DDBJ whole genome shotgun (WGS) entry which is preliminary data.</text>
</comment>
<dbReference type="Proteomes" id="UP001500326">
    <property type="component" value="Unassembled WGS sequence"/>
</dbReference>
<feature type="compositionally biased region" description="Polar residues" evidence="1">
    <location>
        <begin position="37"/>
        <end position="49"/>
    </location>
</feature>
<organism evidence="3 4">
    <name type="scientific">Microbacterium pumilum</name>
    <dbReference type="NCBI Taxonomy" id="344165"/>
    <lineage>
        <taxon>Bacteria</taxon>
        <taxon>Bacillati</taxon>
        <taxon>Actinomycetota</taxon>
        <taxon>Actinomycetes</taxon>
        <taxon>Micrococcales</taxon>
        <taxon>Microbacteriaceae</taxon>
        <taxon>Microbacterium</taxon>
    </lineage>
</organism>
<dbReference type="RefSeq" id="WP_344060036.1">
    <property type="nucleotide sequence ID" value="NZ_BAAAOH010000001.1"/>
</dbReference>
<gene>
    <name evidence="3" type="ORF">GCM10009777_14980</name>
</gene>
<feature type="region of interest" description="Disordered" evidence="1">
    <location>
        <begin position="30"/>
        <end position="57"/>
    </location>
</feature>
<protein>
    <recommendedName>
        <fullName evidence="5">DUF3558 domain-containing protein</fullName>
    </recommendedName>
</protein>
<evidence type="ECO:0000313" key="3">
    <source>
        <dbReference type="EMBL" id="GAA1982243.1"/>
    </source>
</evidence>